<gene>
    <name evidence="1" type="ORF">JYE49_10105</name>
</gene>
<sequence length="84" mass="9335">MNRDNNVPVICPYCGQEMDDGEVMSNGPCALYWLPSDPERRALAFRGGRGLLKNVVSGNLVQISIKGNYCHTCRKLIIPTEIQP</sequence>
<evidence type="ECO:0000313" key="2">
    <source>
        <dbReference type="Proteomes" id="UP000682782"/>
    </source>
</evidence>
<protein>
    <submittedName>
        <fullName evidence="1">Uncharacterized protein</fullName>
    </submittedName>
</protein>
<dbReference type="Proteomes" id="UP000682782">
    <property type="component" value="Chromosome"/>
</dbReference>
<accession>A0AC61MUX3</accession>
<reference evidence="1" key="1">
    <citation type="submission" date="2021-01" db="EMBL/GenBank/DDBJ databases">
        <title>Complete genome sequence of Clostridiales bacterium R-7.</title>
        <authorList>
            <person name="Mahoney-Kurpe S.C."/>
            <person name="Palevich N."/>
            <person name="Koike S."/>
            <person name="Moon C.D."/>
            <person name="Attwood G.T."/>
        </authorList>
    </citation>
    <scope>NUCLEOTIDE SEQUENCE</scope>
    <source>
        <strain evidence="1">R-7</strain>
    </source>
</reference>
<keyword evidence="2" id="KW-1185">Reference proteome</keyword>
<dbReference type="EMBL" id="CP068393">
    <property type="protein sequence ID" value="QUC66220.1"/>
    <property type="molecule type" value="Genomic_DNA"/>
</dbReference>
<organism evidence="1 2">
    <name type="scientific">Aristaeella hokkaidonensis</name>
    <dbReference type="NCBI Taxonomy" id="3046382"/>
    <lineage>
        <taxon>Bacteria</taxon>
        <taxon>Bacillati</taxon>
        <taxon>Bacillota</taxon>
        <taxon>Clostridia</taxon>
        <taxon>Eubacteriales</taxon>
        <taxon>Aristaeellaceae</taxon>
        <taxon>Aristaeella</taxon>
    </lineage>
</organism>
<proteinExistence type="predicted"/>
<name>A0AC61MUX3_9FIRM</name>
<evidence type="ECO:0000313" key="1">
    <source>
        <dbReference type="EMBL" id="QUC66220.1"/>
    </source>
</evidence>